<dbReference type="Gene3D" id="3.40.630.30">
    <property type="match status" value="1"/>
</dbReference>
<dbReference type="RefSeq" id="WP_129131918.1">
    <property type="nucleotide sequence ID" value="NZ_SDHW01000005.1"/>
</dbReference>
<accession>A0A4Q1CFR0</accession>
<comment type="caution">
    <text evidence="2">The sequence shown here is derived from an EMBL/GenBank/DDBJ whole genome shotgun (WGS) entry which is preliminary data.</text>
</comment>
<dbReference type="InterPro" id="IPR000182">
    <property type="entry name" value="GNAT_dom"/>
</dbReference>
<name>A0A4Q1CFR0_9BACT</name>
<dbReference type="EMBL" id="SDHW01000005">
    <property type="protein sequence ID" value="RXK58862.1"/>
    <property type="molecule type" value="Genomic_DNA"/>
</dbReference>
<gene>
    <name evidence="2" type="ORF">ESA94_15855</name>
</gene>
<feature type="domain" description="N-acetyltransferase" evidence="1">
    <location>
        <begin position="99"/>
        <end position="226"/>
    </location>
</feature>
<dbReference type="GO" id="GO:0016747">
    <property type="term" value="F:acyltransferase activity, transferring groups other than amino-acyl groups"/>
    <property type="evidence" value="ECO:0007669"/>
    <property type="project" value="InterPro"/>
</dbReference>
<dbReference type="Pfam" id="PF08445">
    <property type="entry name" value="FR47"/>
    <property type="match status" value="1"/>
</dbReference>
<proteinExistence type="predicted"/>
<dbReference type="InterPro" id="IPR016181">
    <property type="entry name" value="Acyl_CoA_acyltransferase"/>
</dbReference>
<dbReference type="PROSITE" id="PS51186">
    <property type="entry name" value="GNAT"/>
    <property type="match status" value="1"/>
</dbReference>
<sequence length="226" mass="25698">MNDLLQNPVFNALSTGDKRLSFGTDNIKYFDAEVSPYAGFPEEYQNGFADLYAMFPEGRRILFARPTPIDIPKGWQVQHEIKGLQFVYEGNNVIDGDFSSIVPLTTAHVDEMIELVRLTKPGPFDKRTIEFGSYHGIFVNGQLAAMTGQRLHVANYTELSAVCTHPDHLGKGYASALMQHQMQIILNNQQIPFLHVRADNERAIAVYERLGFAVSRPMYFYFMKRL</sequence>
<dbReference type="AlphaFoldDB" id="A0A4Q1CFR0"/>
<evidence type="ECO:0000313" key="2">
    <source>
        <dbReference type="EMBL" id="RXK58862.1"/>
    </source>
</evidence>
<organism evidence="2 3">
    <name type="scientific">Lacibacter luteus</name>
    <dbReference type="NCBI Taxonomy" id="2508719"/>
    <lineage>
        <taxon>Bacteria</taxon>
        <taxon>Pseudomonadati</taxon>
        <taxon>Bacteroidota</taxon>
        <taxon>Chitinophagia</taxon>
        <taxon>Chitinophagales</taxon>
        <taxon>Chitinophagaceae</taxon>
        <taxon>Lacibacter</taxon>
    </lineage>
</organism>
<dbReference type="SUPFAM" id="SSF55729">
    <property type="entry name" value="Acyl-CoA N-acyltransferases (Nat)"/>
    <property type="match status" value="1"/>
</dbReference>
<keyword evidence="2" id="KW-0808">Transferase</keyword>
<evidence type="ECO:0000313" key="3">
    <source>
        <dbReference type="Proteomes" id="UP000290204"/>
    </source>
</evidence>
<dbReference type="Proteomes" id="UP000290204">
    <property type="component" value="Unassembled WGS sequence"/>
</dbReference>
<evidence type="ECO:0000259" key="1">
    <source>
        <dbReference type="PROSITE" id="PS51186"/>
    </source>
</evidence>
<dbReference type="CDD" id="cd04301">
    <property type="entry name" value="NAT_SF"/>
    <property type="match status" value="1"/>
</dbReference>
<reference evidence="2 3" key="1">
    <citation type="submission" date="2019-01" db="EMBL/GenBank/DDBJ databases">
        <title>Lacibacter sp. strain TTM-7.</title>
        <authorList>
            <person name="Chen W.-M."/>
        </authorList>
    </citation>
    <scope>NUCLEOTIDE SEQUENCE [LARGE SCALE GENOMIC DNA]</scope>
    <source>
        <strain evidence="2 3">TTM-7</strain>
    </source>
</reference>
<dbReference type="OrthoDB" id="9797456at2"/>
<dbReference type="InterPro" id="IPR013653">
    <property type="entry name" value="GCN5-like_dom"/>
</dbReference>
<keyword evidence="3" id="KW-1185">Reference proteome</keyword>
<protein>
    <submittedName>
        <fullName evidence="2">GNAT family N-acetyltransferase</fullName>
    </submittedName>
</protein>